<proteinExistence type="predicted"/>
<dbReference type="Pfam" id="PF13149">
    <property type="entry name" value="Mfa_like_1"/>
    <property type="match status" value="1"/>
</dbReference>
<name>A0A413T4K0_9BACT</name>
<accession>A0A413T4K0</accession>
<dbReference type="AlphaFoldDB" id="A0A413T4K0"/>
<evidence type="ECO:0000313" key="1">
    <source>
        <dbReference type="EMBL" id="RHA78618.1"/>
    </source>
</evidence>
<dbReference type="CDD" id="cd13120">
    <property type="entry name" value="BF2867_like_N"/>
    <property type="match status" value="1"/>
</dbReference>
<dbReference type="Proteomes" id="UP000283855">
    <property type="component" value="Unassembled WGS sequence"/>
</dbReference>
<protein>
    <submittedName>
        <fullName evidence="1">Fimbrillin family protein</fullName>
    </submittedName>
</protein>
<dbReference type="Gene3D" id="2.60.40.2620">
    <property type="entry name" value="Fimbrillin-like"/>
    <property type="match status" value="1"/>
</dbReference>
<organism evidence="1 2">
    <name type="scientific">Phocaeicola coprophilus</name>
    <dbReference type="NCBI Taxonomy" id="387090"/>
    <lineage>
        <taxon>Bacteria</taxon>
        <taxon>Pseudomonadati</taxon>
        <taxon>Bacteroidota</taxon>
        <taxon>Bacteroidia</taxon>
        <taxon>Bacteroidales</taxon>
        <taxon>Bacteroidaceae</taxon>
        <taxon>Phocaeicola</taxon>
    </lineage>
</organism>
<sequence>MKHLTLLGAAVWMSLLAGCQQNELTGKMDESLDVRLQASVAGTDASSRTLLEENGKTVFAEGDEIGLFMPQEDTSVKWSLSTSLWTSDSKPVWKNKVDKFEFCAYYPYAAGDSRTQIPMPDLTTQTGEASLIGDYDFLAARCSASYTDNNGTVSFTKDAAFKHVFSLISVTVQKNGNDESMTLNQISFEGKDIVSRHTYQFGGMAEEDALVPVAESEGSSLILTPETAVEEQGHTTMVVINPGTLASPLKFSIAYVCDGHSYTASTTQMGQNFEAGKYYRYTVRLNKEELLLSGNEVADWNQEDLSDLVVTEEPAE</sequence>
<dbReference type="Gene3D" id="2.60.40.2630">
    <property type="match status" value="1"/>
</dbReference>
<comment type="caution">
    <text evidence="1">The sequence shown here is derived from an EMBL/GenBank/DDBJ whole genome shotgun (WGS) entry which is preliminary data.</text>
</comment>
<dbReference type="RefSeq" id="WP_118399873.1">
    <property type="nucleotide sequence ID" value="NZ_CABJGD010000002.1"/>
</dbReference>
<gene>
    <name evidence="1" type="ORF">DW921_01330</name>
</gene>
<dbReference type="PROSITE" id="PS51257">
    <property type="entry name" value="PROKAR_LIPOPROTEIN"/>
    <property type="match status" value="1"/>
</dbReference>
<dbReference type="InterPro" id="IPR042278">
    <property type="entry name" value="Mfa-like_1_N"/>
</dbReference>
<dbReference type="EMBL" id="QSFT01000002">
    <property type="protein sequence ID" value="RHA78618.1"/>
    <property type="molecule type" value="Genomic_DNA"/>
</dbReference>
<dbReference type="CDD" id="cd13121">
    <property type="entry name" value="BF2867_like_C"/>
    <property type="match status" value="1"/>
</dbReference>
<evidence type="ECO:0000313" key="2">
    <source>
        <dbReference type="Proteomes" id="UP000283855"/>
    </source>
</evidence>
<reference evidence="1 2" key="1">
    <citation type="submission" date="2018-08" db="EMBL/GenBank/DDBJ databases">
        <title>A genome reference for cultivated species of the human gut microbiota.</title>
        <authorList>
            <person name="Zou Y."/>
            <person name="Xue W."/>
            <person name="Luo G."/>
        </authorList>
    </citation>
    <scope>NUCLEOTIDE SEQUENCE [LARGE SCALE GENOMIC DNA]</scope>
    <source>
        <strain evidence="1 2">AM42-38</strain>
    </source>
</reference>
<dbReference type="InterPro" id="IPR025049">
    <property type="entry name" value="Mfa-like_1"/>
</dbReference>